<gene>
    <name evidence="2" type="ORF">KGM_201639</name>
</gene>
<dbReference type="AlphaFoldDB" id="A0A212EJ06"/>
<dbReference type="SUPFAM" id="SSF63825">
    <property type="entry name" value="YWTD domain"/>
    <property type="match status" value="1"/>
</dbReference>
<evidence type="ECO:0000313" key="3">
    <source>
        <dbReference type="Proteomes" id="UP000007151"/>
    </source>
</evidence>
<comment type="caution">
    <text evidence="2">The sequence shown here is derived from an EMBL/GenBank/DDBJ whole genome shotgun (WGS) entry which is preliminary data.</text>
</comment>
<proteinExistence type="predicted"/>
<reference evidence="2 3" key="1">
    <citation type="journal article" date="2011" name="Cell">
        <title>The monarch butterfly genome yields insights into long-distance migration.</title>
        <authorList>
            <person name="Zhan S."/>
            <person name="Merlin C."/>
            <person name="Boore J.L."/>
            <person name="Reppert S.M."/>
        </authorList>
    </citation>
    <scope>NUCLEOTIDE SEQUENCE [LARGE SCALE GENOMIC DNA]</scope>
    <source>
        <strain evidence="2">F-2</strain>
    </source>
</reference>
<dbReference type="Proteomes" id="UP000007151">
    <property type="component" value="Unassembled WGS sequence"/>
</dbReference>
<feature type="signal peptide" evidence="1">
    <location>
        <begin position="1"/>
        <end position="16"/>
    </location>
</feature>
<dbReference type="Gene3D" id="2.130.10.10">
    <property type="entry name" value="YVTN repeat-like/Quinoprotein amine dehydrogenase"/>
    <property type="match status" value="1"/>
</dbReference>
<name>A0A212EJ06_DANPL</name>
<evidence type="ECO:0008006" key="4">
    <source>
        <dbReference type="Google" id="ProtNLM"/>
    </source>
</evidence>
<evidence type="ECO:0000256" key="1">
    <source>
        <dbReference type="SAM" id="SignalP"/>
    </source>
</evidence>
<dbReference type="InterPro" id="IPR015943">
    <property type="entry name" value="WD40/YVTN_repeat-like_dom_sf"/>
</dbReference>
<dbReference type="EMBL" id="AGBW02014547">
    <property type="protein sequence ID" value="OWR41451.1"/>
    <property type="molecule type" value="Genomic_DNA"/>
</dbReference>
<dbReference type="KEGG" id="dpl:KGM_201639"/>
<protein>
    <recommendedName>
        <fullName evidence="4">Ommochrome-binding protein-like</fullName>
    </recommendedName>
</protein>
<organism evidence="2 3">
    <name type="scientific">Danaus plexippus plexippus</name>
    <dbReference type="NCBI Taxonomy" id="278856"/>
    <lineage>
        <taxon>Eukaryota</taxon>
        <taxon>Metazoa</taxon>
        <taxon>Ecdysozoa</taxon>
        <taxon>Arthropoda</taxon>
        <taxon>Hexapoda</taxon>
        <taxon>Insecta</taxon>
        <taxon>Pterygota</taxon>
        <taxon>Neoptera</taxon>
        <taxon>Endopterygota</taxon>
        <taxon>Lepidoptera</taxon>
        <taxon>Glossata</taxon>
        <taxon>Ditrysia</taxon>
        <taxon>Papilionoidea</taxon>
        <taxon>Nymphalidae</taxon>
        <taxon>Danainae</taxon>
        <taxon>Danaini</taxon>
        <taxon>Danaina</taxon>
        <taxon>Danaus</taxon>
        <taxon>Danaus</taxon>
    </lineage>
</organism>
<sequence>MKYILVIFTILISAYARRKPTCHACIHSVCYSRELIIRGFKLSGQLAIDRTSNILYFHYRHKRKEVTGAFSLDEVKLSILPLNFTFGRAVDQHTRNLYTSGVQGVYIYNPINNSTELYALKDKTIWNMQYEDKLYYTEFKSKGLYKYENKKSIKIPELSDYQIDNFIIDKQKDIYFMSNYTIHVLRNGSKQVELFEDEIYYMSTDRNGIAYFIQPYTRGMYKINHMGKLSEVGAFKKDSVFLFVFDNENNIIYEGNDSSVYYLAPKLTKCSVTTKGVGRFRKKIISTTDRRIRKKCCQ</sequence>
<feature type="chain" id="PRO_5012623136" description="Ommochrome-binding protein-like" evidence="1">
    <location>
        <begin position="17"/>
        <end position="298"/>
    </location>
</feature>
<accession>A0A212EJ06</accession>
<keyword evidence="3" id="KW-1185">Reference proteome</keyword>
<evidence type="ECO:0000313" key="2">
    <source>
        <dbReference type="EMBL" id="OWR41451.1"/>
    </source>
</evidence>
<keyword evidence="1" id="KW-0732">Signal</keyword>
<dbReference type="InParanoid" id="A0A212EJ06"/>